<keyword evidence="3 6" id="KW-0812">Transmembrane</keyword>
<evidence type="ECO:0000256" key="5">
    <source>
        <dbReference type="ARBA" id="ARBA00023136"/>
    </source>
</evidence>
<dbReference type="InterPro" id="IPR005016">
    <property type="entry name" value="TDE1/TMS"/>
</dbReference>
<dbReference type="OMA" id="SGDNWIT"/>
<dbReference type="InParanoid" id="A0A1Z5RG66"/>
<organism evidence="7 8">
    <name type="scientific">Sorghum bicolor</name>
    <name type="common">Sorghum</name>
    <name type="synonym">Sorghum vulgare</name>
    <dbReference type="NCBI Taxonomy" id="4558"/>
    <lineage>
        <taxon>Eukaryota</taxon>
        <taxon>Viridiplantae</taxon>
        <taxon>Streptophyta</taxon>
        <taxon>Embryophyta</taxon>
        <taxon>Tracheophyta</taxon>
        <taxon>Spermatophyta</taxon>
        <taxon>Magnoliopsida</taxon>
        <taxon>Liliopsida</taxon>
        <taxon>Poales</taxon>
        <taxon>Poaceae</taxon>
        <taxon>PACMAD clade</taxon>
        <taxon>Panicoideae</taxon>
        <taxon>Andropogonodae</taxon>
        <taxon>Andropogoneae</taxon>
        <taxon>Sorghinae</taxon>
        <taxon>Sorghum</taxon>
    </lineage>
</organism>
<name>A0A1Z5RG66_SORBI</name>
<keyword evidence="8" id="KW-1185">Reference proteome</keyword>
<feature type="transmembrane region" description="Helical" evidence="6">
    <location>
        <begin position="89"/>
        <end position="106"/>
    </location>
</feature>
<dbReference type="Proteomes" id="UP000000768">
    <property type="component" value="Chromosome 5"/>
</dbReference>
<reference evidence="8" key="2">
    <citation type="journal article" date="2018" name="Plant J.">
        <title>The Sorghum bicolor reference genome: improved assembly, gene annotations, a transcriptome atlas, and signatures of genome organization.</title>
        <authorList>
            <person name="McCormick R.F."/>
            <person name="Truong S.K."/>
            <person name="Sreedasyam A."/>
            <person name="Jenkins J."/>
            <person name="Shu S."/>
            <person name="Sims D."/>
            <person name="Kennedy M."/>
            <person name="Amirebrahimi M."/>
            <person name="Weers B.D."/>
            <person name="McKinley B."/>
            <person name="Mattison A."/>
            <person name="Morishige D.T."/>
            <person name="Grimwood J."/>
            <person name="Schmutz J."/>
            <person name="Mullet J.E."/>
        </authorList>
    </citation>
    <scope>NUCLEOTIDE SEQUENCE [LARGE SCALE GENOMIC DNA]</scope>
    <source>
        <strain evidence="8">cv. BTx623</strain>
    </source>
</reference>
<evidence type="ECO:0000256" key="1">
    <source>
        <dbReference type="ARBA" id="ARBA00004141"/>
    </source>
</evidence>
<evidence type="ECO:0000313" key="7">
    <source>
        <dbReference type="EMBL" id="OQU82697.1"/>
    </source>
</evidence>
<feature type="transmembrane region" description="Helical" evidence="6">
    <location>
        <begin position="276"/>
        <end position="299"/>
    </location>
</feature>
<evidence type="ECO:0000256" key="3">
    <source>
        <dbReference type="ARBA" id="ARBA00022692"/>
    </source>
</evidence>
<dbReference type="PANTHER" id="PTHR10383:SF44">
    <property type="entry name" value="SERINC-DOMAIN CONTAINING SERINE AND SPHINGOLIPID BIOSYNTHESIS PROTEIN"/>
    <property type="match status" value="1"/>
</dbReference>
<dbReference type="AlphaFoldDB" id="A0A1Z5RG66"/>
<dbReference type="PANTHER" id="PTHR10383">
    <property type="entry name" value="SERINE INCORPORATOR"/>
    <property type="match status" value="1"/>
</dbReference>
<feature type="transmembrane region" description="Helical" evidence="6">
    <location>
        <begin position="7"/>
        <end position="25"/>
    </location>
</feature>
<keyword evidence="5 6" id="KW-0472">Membrane</keyword>
<proteinExistence type="inferred from homology"/>
<evidence type="ECO:0000256" key="2">
    <source>
        <dbReference type="ARBA" id="ARBA00006665"/>
    </source>
</evidence>
<feature type="transmembrane region" description="Helical" evidence="6">
    <location>
        <begin position="174"/>
        <end position="196"/>
    </location>
</feature>
<dbReference type="GO" id="GO:0016020">
    <property type="term" value="C:membrane"/>
    <property type="evidence" value="ECO:0000318"/>
    <property type="project" value="GO_Central"/>
</dbReference>
<feature type="transmembrane region" description="Helical" evidence="6">
    <location>
        <begin position="234"/>
        <end position="256"/>
    </location>
</feature>
<feature type="transmembrane region" description="Helical" evidence="6">
    <location>
        <begin position="144"/>
        <end position="168"/>
    </location>
</feature>
<comment type="subcellular location">
    <subcellularLocation>
        <location evidence="1">Membrane</location>
        <topology evidence="1">Multi-pass membrane protein</topology>
    </subcellularLocation>
</comment>
<evidence type="ECO:0000256" key="4">
    <source>
        <dbReference type="ARBA" id="ARBA00022989"/>
    </source>
</evidence>
<keyword evidence="4 6" id="KW-1133">Transmembrane helix</keyword>
<accession>A0A1Z5RG66</accession>
<feature type="non-terminal residue" evidence="7">
    <location>
        <position position="333"/>
    </location>
</feature>
<comment type="similarity">
    <text evidence="2">Belongs to the TDE1 family.</text>
</comment>
<gene>
    <name evidence="7" type="ORF">SORBI_3005G006701</name>
</gene>
<dbReference type="Pfam" id="PF03348">
    <property type="entry name" value="Serinc"/>
    <property type="match status" value="2"/>
</dbReference>
<evidence type="ECO:0000256" key="6">
    <source>
        <dbReference type="SAM" id="Phobius"/>
    </source>
</evidence>
<protein>
    <recommendedName>
        <fullName evidence="9">Serine incorporator</fullName>
    </recommendedName>
</protein>
<dbReference type="EMBL" id="CM000764">
    <property type="protein sequence ID" value="OQU82697.1"/>
    <property type="molecule type" value="Genomic_DNA"/>
</dbReference>
<evidence type="ECO:0008006" key="9">
    <source>
        <dbReference type="Google" id="ProtNLM"/>
    </source>
</evidence>
<sequence>SLITPMTMRYVYAAIFFSANIVAWVERENPITYFSRQRRSGCSHHDCYAAEGVLTISFAYFLFSSIMFLSTVGTRTVHDRRHSWHFQWWWLKVLILFACLRISIFTPSDVIELYGKAAHFGAGVFLLIQLVSVIRFITRLSYKCYLKVIIVSVAAYSASIVGIILMFYQYTGCLVNITFIVTTLVVVCLMTLISLLSKSGLMGVYIVFLCWSAIKSEPDTRCFKKGKAGSGDNWITIITFIVGLIGITYATFSTGTDDYKCLNFRNVVETENDVPYGYGFFHFVYAMGSMYFGMVFVGWDTHHMSEKWSIDVGWTSTWVHIANEHLAVISFGK</sequence>
<evidence type="ECO:0000313" key="8">
    <source>
        <dbReference type="Proteomes" id="UP000000768"/>
    </source>
</evidence>
<feature type="transmembrane region" description="Helical" evidence="6">
    <location>
        <begin position="58"/>
        <end position="77"/>
    </location>
</feature>
<feature type="transmembrane region" description="Helical" evidence="6">
    <location>
        <begin position="118"/>
        <end position="137"/>
    </location>
</feature>
<reference evidence="7 8" key="1">
    <citation type="journal article" date="2009" name="Nature">
        <title>The Sorghum bicolor genome and the diversification of grasses.</title>
        <authorList>
            <person name="Paterson A.H."/>
            <person name="Bowers J.E."/>
            <person name="Bruggmann R."/>
            <person name="Dubchak I."/>
            <person name="Grimwood J."/>
            <person name="Gundlach H."/>
            <person name="Haberer G."/>
            <person name="Hellsten U."/>
            <person name="Mitros T."/>
            <person name="Poliakov A."/>
            <person name="Schmutz J."/>
            <person name="Spannagl M."/>
            <person name="Tang H."/>
            <person name="Wang X."/>
            <person name="Wicker T."/>
            <person name="Bharti A.K."/>
            <person name="Chapman J."/>
            <person name="Feltus F.A."/>
            <person name="Gowik U."/>
            <person name="Grigoriev I.V."/>
            <person name="Lyons E."/>
            <person name="Maher C.A."/>
            <person name="Martis M."/>
            <person name="Narechania A."/>
            <person name="Otillar R.P."/>
            <person name="Penning B.W."/>
            <person name="Salamov A.A."/>
            <person name="Wang Y."/>
            <person name="Zhang L."/>
            <person name="Carpita N.C."/>
            <person name="Freeling M."/>
            <person name="Gingle A.R."/>
            <person name="Hash C.T."/>
            <person name="Keller B."/>
            <person name="Klein P."/>
            <person name="Kresovich S."/>
            <person name="McCann M.C."/>
            <person name="Ming R."/>
            <person name="Peterson D.G."/>
            <person name="Mehboob-ur-Rahman"/>
            <person name="Ware D."/>
            <person name="Westhoff P."/>
            <person name="Mayer K.F."/>
            <person name="Messing J."/>
            <person name="Rokhsar D.S."/>
        </authorList>
    </citation>
    <scope>NUCLEOTIDE SEQUENCE [LARGE SCALE GENOMIC DNA]</scope>
    <source>
        <strain evidence="8">cv. BTx623</strain>
    </source>
</reference>
<dbReference type="Gramene" id="OQU82697">
    <property type="protein sequence ID" value="OQU82697"/>
    <property type="gene ID" value="SORBI_3005G006701"/>
</dbReference>